<comment type="subunit">
    <text evidence="3">Homodimer.</text>
</comment>
<organism evidence="5 6">
    <name type="scientific">Candidatus Komeilibacteria bacterium RIFCSPLOWO2_02_FULL_48_11</name>
    <dbReference type="NCBI Taxonomy" id="1798553"/>
    <lineage>
        <taxon>Bacteria</taxon>
        <taxon>Candidatus Komeiliibacteriota</taxon>
    </lineage>
</organism>
<dbReference type="Gene3D" id="2.30.22.10">
    <property type="entry name" value="Head domain of nucleotide exchange factor GrpE"/>
    <property type="match status" value="1"/>
</dbReference>
<evidence type="ECO:0000313" key="6">
    <source>
        <dbReference type="Proteomes" id="UP000178109"/>
    </source>
</evidence>
<dbReference type="GO" id="GO:0042803">
    <property type="term" value="F:protein homodimerization activity"/>
    <property type="evidence" value="ECO:0007669"/>
    <property type="project" value="InterPro"/>
</dbReference>
<evidence type="ECO:0000256" key="2">
    <source>
        <dbReference type="ARBA" id="ARBA00023186"/>
    </source>
</evidence>
<reference evidence="5 6" key="1">
    <citation type="journal article" date="2016" name="Nat. Commun.">
        <title>Thousands of microbial genomes shed light on interconnected biogeochemical processes in an aquifer system.</title>
        <authorList>
            <person name="Anantharaman K."/>
            <person name="Brown C.T."/>
            <person name="Hug L.A."/>
            <person name="Sharon I."/>
            <person name="Castelle C.J."/>
            <person name="Probst A.J."/>
            <person name="Thomas B.C."/>
            <person name="Singh A."/>
            <person name="Wilkins M.J."/>
            <person name="Karaoz U."/>
            <person name="Brodie E.L."/>
            <person name="Williams K.H."/>
            <person name="Hubbard S.S."/>
            <person name="Banfield J.F."/>
        </authorList>
    </citation>
    <scope>NUCLEOTIDE SEQUENCE [LARGE SCALE GENOMIC DNA]</scope>
</reference>
<proteinExistence type="inferred from homology"/>
<evidence type="ECO:0000256" key="4">
    <source>
        <dbReference type="RuleBase" id="RU004478"/>
    </source>
</evidence>
<gene>
    <name evidence="3" type="primary">grpE</name>
    <name evidence="5" type="ORF">A3H70_02160</name>
</gene>
<dbReference type="InterPro" id="IPR009012">
    <property type="entry name" value="GrpE_head"/>
</dbReference>
<dbReference type="CDD" id="cd00446">
    <property type="entry name" value="GrpE"/>
    <property type="match status" value="1"/>
</dbReference>
<dbReference type="GO" id="GO:0005737">
    <property type="term" value="C:cytoplasm"/>
    <property type="evidence" value="ECO:0007669"/>
    <property type="project" value="UniProtKB-SubCell"/>
</dbReference>
<dbReference type="EMBL" id="MHKO01000033">
    <property type="protein sequence ID" value="OGY91926.1"/>
    <property type="molecule type" value="Genomic_DNA"/>
</dbReference>
<name>A0A1G2BSR5_9BACT</name>
<dbReference type="HAMAP" id="MF_01151">
    <property type="entry name" value="GrpE"/>
    <property type="match status" value="1"/>
</dbReference>
<dbReference type="SUPFAM" id="SSF58014">
    <property type="entry name" value="Coiled-coil domain of nucleotide exchange factor GrpE"/>
    <property type="match status" value="1"/>
</dbReference>
<comment type="similarity">
    <text evidence="1 3 4">Belongs to the GrpE family.</text>
</comment>
<dbReference type="Gene3D" id="3.90.20.20">
    <property type="match status" value="1"/>
</dbReference>
<comment type="subcellular location">
    <subcellularLocation>
        <location evidence="3">Cytoplasm</location>
    </subcellularLocation>
</comment>
<dbReference type="AlphaFoldDB" id="A0A1G2BSR5"/>
<keyword evidence="3" id="KW-0963">Cytoplasm</keyword>
<dbReference type="GO" id="GO:0006457">
    <property type="term" value="P:protein folding"/>
    <property type="evidence" value="ECO:0007669"/>
    <property type="project" value="InterPro"/>
</dbReference>
<comment type="caution">
    <text evidence="5">The sequence shown here is derived from an EMBL/GenBank/DDBJ whole genome shotgun (WGS) entry which is preliminary data.</text>
</comment>
<dbReference type="GO" id="GO:0051087">
    <property type="term" value="F:protein-folding chaperone binding"/>
    <property type="evidence" value="ECO:0007669"/>
    <property type="project" value="InterPro"/>
</dbReference>
<keyword evidence="3" id="KW-0346">Stress response</keyword>
<evidence type="ECO:0000256" key="3">
    <source>
        <dbReference type="HAMAP-Rule" id="MF_01151"/>
    </source>
</evidence>
<dbReference type="PANTHER" id="PTHR21237:SF23">
    <property type="entry name" value="GRPE PROTEIN HOMOLOG, MITOCHONDRIAL"/>
    <property type="match status" value="1"/>
</dbReference>
<dbReference type="GO" id="GO:0000774">
    <property type="term" value="F:adenyl-nucleotide exchange factor activity"/>
    <property type="evidence" value="ECO:0007669"/>
    <property type="project" value="InterPro"/>
</dbReference>
<dbReference type="PRINTS" id="PR00773">
    <property type="entry name" value="GRPEPROTEIN"/>
</dbReference>
<comment type="function">
    <text evidence="3">Participates actively in the response to hyperosmotic and heat shock by preventing the aggregation of stress-denatured proteins, in association with DnaK and GrpE. It is the nucleotide exchange factor for DnaK and may function as a thermosensor. Unfolded proteins bind initially to DnaJ; upon interaction with the DnaJ-bound protein, DnaK hydrolyzes its bound ATP, resulting in the formation of a stable complex. GrpE releases ADP from DnaK; ATP binding to DnaK triggers the release of the substrate protein, thus completing the reaction cycle. Several rounds of ATP-dependent interactions between DnaJ, DnaK and GrpE are required for fully efficient folding.</text>
</comment>
<evidence type="ECO:0000313" key="5">
    <source>
        <dbReference type="EMBL" id="OGY91926.1"/>
    </source>
</evidence>
<dbReference type="InterPro" id="IPR000740">
    <property type="entry name" value="GrpE"/>
</dbReference>
<dbReference type="InterPro" id="IPR013805">
    <property type="entry name" value="GrpE_CC"/>
</dbReference>
<dbReference type="PANTHER" id="PTHR21237">
    <property type="entry name" value="GRPE PROTEIN"/>
    <property type="match status" value="1"/>
</dbReference>
<dbReference type="GO" id="GO:0051082">
    <property type="term" value="F:unfolded protein binding"/>
    <property type="evidence" value="ECO:0007669"/>
    <property type="project" value="TreeGrafter"/>
</dbReference>
<dbReference type="SUPFAM" id="SSF51064">
    <property type="entry name" value="Head domain of nucleotide exchange factor GrpE"/>
    <property type="match status" value="1"/>
</dbReference>
<dbReference type="STRING" id="1798553.A3H70_02160"/>
<protein>
    <recommendedName>
        <fullName evidence="3">Protein GrpE</fullName>
    </recommendedName>
    <alternativeName>
        <fullName evidence="3">HSP-70 cofactor</fullName>
    </alternativeName>
</protein>
<dbReference type="Proteomes" id="UP000178109">
    <property type="component" value="Unassembled WGS sequence"/>
</dbReference>
<accession>A0A1G2BSR5</accession>
<evidence type="ECO:0000256" key="1">
    <source>
        <dbReference type="ARBA" id="ARBA00009054"/>
    </source>
</evidence>
<dbReference type="Pfam" id="PF01025">
    <property type="entry name" value="GrpE"/>
    <property type="match status" value="1"/>
</dbReference>
<sequence>MKQEKENKELAELQTKCEEYLSGWKRAQADYQNLKREHEGQMGKLMAAATSTLALGLLPIIDHFELALKHVPEEEAKKDWVQGLAHIKKQFDEFLANCGIKRIETADQPFDPHLHEAVSVQESDKGEDQIIEEVQSGWLINNQVLRHAKVVVAKKK</sequence>
<keyword evidence="2 3" id="KW-0143">Chaperone</keyword>